<feature type="region of interest" description="Disordered" evidence="1">
    <location>
        <begin position="298"/>
        <end position="321"/>
    </location>
</feature>
<feature type="domain" description="Fungal lipase-type" evidence="2">
    <location>
        <begin position="344"/>
        <end position="507"/>
    </location>
</feature>
<sequence length="719" mass="77670">MRLSHGSRTTAIAQRPVIQNPRVRVAPPSGRKFQKTPPQPAVEPGPAVAEDSAGGLRAPEGLMAVVQTMITQLGDMWPSRAAEAEAGKGPGADLKPSEEEMVKIGQKYKEQKPKAPSSISRCLQSASTARVMLARSMSSLCALAYSMNRITPRLLWHHHRLQLVTTSASWRKQTEKAEEVEEAIFVGDGMASIQPESSQGDAAMALDERANNIVAIEEKLRNLPTLDKKGATGTWTTKAMAEATINAASSVGSVAGSIYQQALSQLAKQAANRAPAGHVMDSVSRVLSLAYATLAATVPKPKDMPEPPPKEADAPKSVEQPEDLGQCPFEWYVADNPEHDLRLFVIQGSVGMDSWQTNLTFDPVVFEDESYGVKVHRGAYETAQTLYAYFKPMVMDHLESSQKAKVNFMGHSLGGSLATVLMLMFVARGVLPPEAVHSVYTFGGAAVFCEGAGHCTNCAECAFSSTCESPHHKSNPQSLLNRLGLSEDVVTNVMMHRDIVPKAFACDYSSVLPIMWSMGQSFRDHHCLAGTRATLFNFIGDMLVVQPSKELGIVQGDGYHSLLPECTDLFLIEEPGHSAKGSVGTGPDGEARSRREALSSLFDSPHPLEILADPRSYGDMGKISRYHNPGSYTKAIKSVLMSRRRGRLATLVGAAVAKRLATRGANGSAKAHLGPRPMHIGFTNGNSYAGRRARRPEVLHKSFEASLGGKYKRGSRTGK</sequence>
<gene>
    <name evidence="3" type="ORF">OSTQU699_LOCUS5210</name>
</gene>
<comment type="caution">
    <text evidence="3">The sequence shown here is derived from an EMBL/GenBank/DDBJ whole genome shotgun (WGS) entry which is preliminary data.</text>
</comment>
<feature type="compositionally biased region" description="Basic and acidic residues" evidence="1">
    <location>
        <begin position="300"/>
        <end position="316"/>
    </location>
</feature>
<dbReference type="PANTHER" id="PTHR46483:SF4">
    <property type="entry name" value="PHOSPHOLIPASE A1 PLIP2, CHLOROPLASTIC"/>
    <property type="match status" value="1"/>
</dbReference>
<dbReference type="InterPro" id="IPR043367">
    <property type="entry name" value="PLIP1/2/3"/>
</dbReference>
<dbReference type="GO" id="GO:0006629">
    <property type="term" value="P:lipid metabolic process"/>
    <property type="evidence" value="ECO:0007669"/>
    <property type="project" value="InterPro"/>
</dbReference>
<dbReference type="CDD" id="cd00519">
    <property type="entry name" value="Lipase_3"/>
    <property type="match status" value="1"/>
</dbReference>
<feature type="compositionally biased region" description="Polar residues" evidence="1">
    <location>
        <begin position="1"/>
        <end position="12"/>
    </location>
</feature>
<dbReference type="InterPro" id="IPR029058">
    <property type="entry name" value="AB_hydrolase_fold"/>
</dbReference>
<protein>
    <recommendedName>
        <fullName evidence="2">Fungal lipase-type domain-containing protein</fullName>
    </recommendedName>
</protein>
<dbReference type="Pfam" id="PF01764">
    <property type="entry name" value="Lipase_3"/>
    <property type="match status" value="1"/>
</dbReference>
<evidence type="ECO:0000256" key="1">
    <source>
        <dbReference type="SAM" id="MobiDB-lite"/>
    </source>
</evidence>
<feature type="compositionally biased region" description="Basic residues" evidence="1">
    <location>
        <begin position="710"/>
        <end position="719"/>
    </location>
</feature>
<dbReference type="EMBL" id="CAJHUC010001124">
    <property type="protein sequence ID" value="CAD7699851.1"/>
    <property type="molecule type" value="Genomic_DNA"/>
</dbReference>
<dbReference type="InterPro" id="IPR002921">
    <property type="entry name" value="Fungal_lipase-type"/>
</dbReference>
<feature type="region of interest" description="Disordered" evidence="1">
    <location>
        <begin position="1"/>
        <end position="54"/>
    </location>
</feature>
<organism evidence="3 4">
    <name type="scientific">Ostreobium quekettii</name>
    <dbReference type="NCBI Taxonomy" id="121088"/>
    <lineage>
        <taxon>Eukaryota</taxon>
        <taxon>Viridiplantae</taxon>
        <taxon>Chlorophyta</taxon>
        <taxon>core chlorophytes</taxon>
        <taxon>Ulvophyceae</taxon>
        <taxon>TCBD clade</taxon>
        <taxon>Bryopsidales</taxon>
        <taxon>Ostreobineae</taxon>
        <taxon>Ostreobiaceae</taxon>
        <taxon>Ostreobium</taxon>
    </lineage>
</organism>
<dbReference type="PANTHER" id="PTHR46483">
    <property type="entry name" value="PHOSPHOLIPASE A1 PLIP2, CHLOROPLASTIC"/>
    <property type="match status" value="1"/>
</dbReference>
<dbReference type="Proteomes" id="UP000708148">
    <property type="component" value="Unassembled WGS sequence"/>
</dbReference>
<keyword evidence="4" id="KW-1185">Reference proteome</keyword>
<proteinExistence type="predicted"/>
<evidence type="ECO:0000259" key="2">
    <source>
        <dbReference type="Pfam" id="PF01764"/>
    </source>
</evidence>
<dbReference type="OrthoDB" id="438440at2759"/>
<evidence type="ECO:0000313" key="4">
    <source>
        <dbReference type="Proteomes" id="UP000708148"/>
    </source>
</evidence>
<feature type="region of interest" description="Disordered" evidence="1">
    <location>
        <begin position="699"/>
        <end position="719"/>
    </location>
</feature>
<dbReference type="GO" id="GO:0008970">
    <property type="term" value="F:phospholipase A1 activity"/>
    <property type="evidence" value="ECO:0007669"/>
    <property type="project" value="InterPro"/>
</dbReference>
<reference evidence="3" key="1">
    <citation type="submission" date="2020-12" db="EMBL/GenBank/DDBJ databases">
        <authorList>
            <person name="Iha C."/>
        </authorList>
    </citation>
    <scope>NUCLEOTIDE SEQUENCE</scope>
</reference>
<dbReference type="SUPFAM" id="SSF53474">
    <property type="entry name" value="alpha/beta-Hydrolases"/>
    <property type="match status" value="1"/>
</dbReference>
<dbReference type="AlphaFoldDB" id="A0A8S1IXJ6"/>
<name>A0A8S1IXJ6_9CHLO</name>
<evidence type="ECO:0000313" key="3">
    <source>
        <dbReference type="EMBL" id="CAD7699851.1"/>
    </source>
</evidence>
<dbReference type="Gene3D" id="3.40.50.1820">
    <property type="entry name" value="alpha/beta hydrolase"/>
    <property type="match status" value="1"/>
</dbReference>
<accession>A0A8S1IXJ6</accession>